<proteinExistence type="predicted"/>
<protein>
    <submittedName>
        <fullName evidence="1">Uncharacterized protein</fullName>
    </submittedName>
</protein>
<dbReference type="EMBL" id="JAWDGP010003197">
    <property type="protein sequence ID" value="KAK3776587.1"/>
    <property type="molecule type" value="Genomic_DNA"/>
</dbReference>
<dbReference type="Proteomes" id="UP001283361">
    <property type="component" value="Unassembled WGS sequence"/>
</dbReference>
<evidence type="ECO:0000313" key="2">
    <source>
        <dbReference type="Proteomes" id="UP001283361"/>
    </source>
</evidence>
<keyword evidence="2" id="KW-1185">Reference proteome</keyword>
<evidence type="ECO:0000313" key="1">
    <source>
        <dbReference type="EMBL" id="KAK3776587.1"/>
    </source>
</evidence>
<organism evidence="1 2">
    <name type="scientific">Elysia crispata</name>
    <name type="common">lettuce slug</name>
    <dbReference type="NCBI Taxonomy" id="231223"/>
    <lineage>
        <taxon>Eukaryota</taxon>
        <taxon>Metazoa</taxon>
        <taxon>Spiralia</taxon>
        <taxon>Lophotrochozoa</taxon>
        <taxon>Mollusca</taxon>
        <taxon>Gastropoda</taxon>
        <taxon>Heterobranchia</taxon>
        <taxon>Euthyneura</taxon>
        <taxon>Panpulmonata</taxon>
        <taxon>Sacoglossa</taxon>
        <taxon>Placobranchoidea</taxon>
        <taxon>Plakobranchidae</taxon>
        <taxon>Elysia</taxon>
    </lineage>
</organism>
<reference evidence="1" key="1">
    <citation type="journal article" date="2023" name="G3 (Bethesda)">
        <title>A reference genome for the long-term kleptoplast-retaining sea slug Elysia crispata morphotype clarki.</title>
        <authorList>
            <person name="Eastman K.E."/>
            <person name="Pendleton A.L."/>
            <person name="Shaikh M.A."/>
            <person name="Suttiyut T."/>
            <person name="Ogas R."/>
            <person name="Tomko P."/>
            <person name="Gavelis G."/>
            <person name="Widhalm J.R."/>
            <person name="Wisecaver J.H."/>
        </authorList>
    </citation>
    <scope>NUCLEOTIDE SEQUENCE</scope>
    <source>
        <strain evidence="1">ECLA1</strain>
    </source>
</reference>
<comment type="caution">
    <text evidence="1">The sequence shown here is derived from an EMBL/GenBank/DDBJ whole genome shotgun (WGS) entry which is preliminary data.</text>
</comment>
<sequence>MGCWYGSKAILLHNLPYLHDPPTVESTMELCYPALLDSHLSYPAATRACPSHSIPRNGPSYDSIQHCTALSVTQCPSHRTHLRS</sequence>
<accession>A0AAE0ZWG4</accession>
<dbReference type="AlphaFoldDB" id="A0AAE0ZWG4"/>
<gene>
    <name evidence="1" type="ORF">RRG08_019187</name>
</gene>
<name>A0AAE0ZWG4_9GAST</name>